<evidence type="ECO:0000313" key="3">
    <source>
        <dbReference type="Proteomes" id="UP000177838"/>
    </source>
</evidence>
<dbReference type="Proteomes" id="UP000177838">
    <property type="component" value="Unassembled WGS sequence"/>
</dbReference>
<organism evidence="2 3">
    <name type="scientific">Candidatus Vogelbacteria bacterium RIFOXYD1_FULL_46_19</name>
    <dbReference type="NCBI Taxonomy" id="1802439"/>
    <lineage>
        <taxon>Bacteria</taxon>
        <taxon>Candidatus Vogeliibacteriota</taxon>
    </lineage>
</organism>
<feature type="transmembrane region" description="Helical" evidence="1">
    <location>
        <begin position="5"/>
        <end position="26"/>
    </location>
</feature>
<reference evidence="2 3" key="1">
    <citation type="journal article" date="2016" name="Nat. Commun.">
        <title>Thousands of microbial genomes shed light on interconnected biogeochemical processes in an aquifer system.</title>
        <authorList>
            <person name="Anantharaman K."/>
            <person name="Brown C.T."/>
            <person name="Hug L.A."/>
            <person name="Sharon I."/>
            <person name="Castelle C.J."/>
            <person name="Probst A.J."/>
            <person name="Thomas B.C."/>
            <person name="Singh A."/>
            <person name="Wilkins M.J."/>
            <person name="Karaoz U."/>
            <person name="Brodie E.L."/>
            <person name="Williams K.H."/>
            <person name="Hubbard S.S."/>
            <person name="Banfield J.F."/>
        </authorList>
    </citation>
    <scope>NUCLEOTIDE SEQUENCE [LARGE SCALE GENOMIC DNA]</scope>
</reference>
<comment type="caution">
    <text evidence="2">The sequence shown here is derived from an EMBL/GenBank/DDBJ whole genome shotgun (WGS) entry which is preliminary data.</text>
</comment>
<evidence type="ECO:0000313" key="2">
    <source>
        <dbReference type="EMBL" id="OHA59482.1"/>
    </source>
</evidence>
<keyword evidence="1" id="KW-0472">Membrane</keyword>
<dbReference type="EMBL" id="MHTK01000006">
    <property type="protein sequence ID" value="OHA59482.1"/>
    <property type="molecule type" value="Genomic_DNA"/>
</dbReference>
<name>A0A1G2QHI6_9BACT</name>
<keyword evidence="1" id="KW-0812">Transmembrane</keyword>
<protein>
    <submittedName>
        <fullName evidence="2">Uncharacterized protein</fullName>
    </submittedName>
</protein>
<keyword evidence="1" id="KW-1133">Transmembrane helix</keyword>
<feature type="transmembrane region" description="Helical" evidence="1">
    <location>
        <begin position="38"/>
        <end position="61"/>
    </location>
</feature>
<sequence length="67" mass="7693">MRKALIYSALTLVLVTFGTAVINWYYFAIRTLEWEEDLVIIFVPVLAIVLLWCLVILPLVARLTPKS</sequence>
<evidence type="ECO:0000256" key="1">
    <source>
        <dbReference type="SAM" id="Phobius"/>
    </source>
</evidence>
<accession>A0A1G2QHI6</accession>
<proteinExistence type="predicted"/>
<dbReference type="AlphaFoldDB" id="A0A1G2QHI6"/>
<gene>
    <name evidence="2" type="ORF">A2589_01305</name>
</gene>